<reference evidence="2" key="1">
    <citation type="journal article" date="2019" name="Int. J. Syst. Evol. Microbiol.">
        <title>The Global Catalogue of Microorganisms (GCM) 10K type strain sequencing project: providing services to taxonomists for standard genome sequencing and annotation.</title>
        <authorList>
            <consortium name="The Broad Institute Genomics Platform"/>
            <consortium name="The Broad Institute Genome Sequencing Center for Infectious Disease"/>
            <person name="Wu L."/>
            <person name="Ma J."/>
        </authorList>
    </citation>
    <scope>NUCLEOTIDE SEQUENCE [LARGE SCALE GENOMIC DNA]</scope>
    <source>
        <strain evidence="2">CGMCC 4.7643</strain>
    </source>
</reference>
<evidence type="ECO:0000313" key="1">
    <source>
        <dbReference type="EMBL" id="MFD2457459.1"/>
    </source>
</evidence>
<protein>
    <submittedName>
        <fullName evidence="1">Uncharacterized protein</fullName>
    </submittedName>
</protein>
<comment type="caution">
    <text evidence="1">The sequence shown here is derived from an EMBL/GenBank/DDBJ whole genome shotgun (WGS) entry which is preliminary data.</text>
</comment>
<evidence type="ECO:0000313" key="2">
    <source>
        <dbReference type="Proteomes" id="UP001597419"/>
    </source>
</evidence>
<proteinExistence type="predicted"/>
<accession>A0ABW5GEC8</accession>
<dbReference type="EMBL" id="JBHUKU010000002">
    <property type="protein sequence ID" value="MFD2457459.1"/>
    <property type="molecule type" value="Genomic_DNA"/>
</dbReference>
<organism evidence="1 2">
    <name type="scientific">Amycolatopsis samaneae</name>
    <dbReference type="NCBI Taxonomy" id="664691"/>
    <lineage>
        <taxon>Bacteria</taxon>
        <taxon>Bacillati</taxon>
        <taxon>Actinomycetota</taxon>
        <taxon>Actinomycetes</taxon>
        <taxon>Pseudonocardiales</taxon>
        <taxon>Pseudonocardiaceae</taxon>
        <taxon>Amycolatopsis</taxon>
    </lineage>
</organism>
<keyword evidence="2" id="KW-1185">Reference proteome</keyword>
<name>A0ABW5GEC8_9PSEU</name>
<sequence length="93" mass="10268">MGEKCECGGRNRVPRKKWSPFADGTFRLSVDDTAWILRPTPRGRYPWLLSGGGVTQEVNARDAAEAQSRAELWLDITTLVPLPPWPDAAEAGC</sequence>
<dbReference type="RefSeq" id="WP_345388786.1">
    <property type="nucleotide sequence ID" value="NZ_BAABHG010000003.1"/>
</dbReference>
<dbReference type="Proteomes" id="UP001597419">
    <property type="component" value="Unassembled WGS sequence"/>
</dbReference>
<gene>
    <name evidence="1" type="ORF">ACFSYJ_02565</name>
</gene>